<evidence type="ECO:0000313" key="1">
    <source>
        <dbReference type="EMBL" id="CAK9866558.1"/>
    </source>
</evidence>
<evidence type="ECO:0000313" key="2">
    <source>
        <dbReference type="Proteomes" id="UP001497522"/>
    </source>
</evidence>
<proteinExistence type="predicted"/>
<name>A0ABP1AVE4_9BRYO</name>
<gene>
    <name evidence="1" type="ORF">CSSPJE1EN2_LOCUS9553</name>
</gene>
<accession>A0ABP1AVE4</accession>
<sequence>MIRSCYLSCKPGPTCLVCMLKRTGDPQLLRRTEVNQAATIAGATNARCISFSRVGNQERSQTSYQELQLQLNGAATERRNAT</sequence>
<dbReference type="EMBL" id="OZ023717">
    <property type="protein sequence ID" value="CAK9866558.1"/>
    <property type="molecule type" value="Genomic_DNA"/>
</dbReference>
<dbReference type="Proteomes" id="UP001497522">
    <property type="component" value="Chromosome 16"/>
</dbReference>
<organism evidence="1 2">
    <name type="scientific">Sphagnum jensenii</name>
    <dbReference type="NCBI Taxonomy" id="128206"/>
    <lineage>
        <taxon>Eukaryota</taxon>
        <taxon>Viridiplantae</taxon>
        <taxon>Streptophyta</taxon>
        <taxon>Embryophyta</taxon>
        <taxon>Bryophyta</taxon>
        <taxon>Sphagnophytina</taxon>
        <taxon>Sphagnopsida</taxon>
        <taxon>Sphagnales</taxon>
        <taxon>Sphagnaceae</taxon>
        <taxon>Sphagnum</taxon>
    </lineage>
</organism>
<reference evidence="1" key="1">
    <citation type="submission" date="2024-03" db="EMBL/GenBank/DDBJ databases">
        <authorList>
            <consortium name="ELIXIR-Norway"/>
            <consortium name="Elixir Norway"/>
        </authorList>
    </citation>
    <scope>NUCLEOTIDE SEQUENCE</scope>
</reference>
<protein>
    <submittedName>
        <fullName evidence="1">Uncharacterized protein</fullName>
    </submittedName>
</protein>
<keyword evidence="2" id="KW-1185">Reference proteome</keyword>